<dbReference type="InterPro" id="IPR027599">
    <property type="entry name" value="PqqD-rel_X"/>
</dbReference>
<keyword evidence="2" id="KW-1185">Reference proteome</keyword>
<protein>
    <recommendedName>
        <fullName evidence="3">HPr-rel-A system PqqD family protein</fullName>
    </recommendedName>
</protein>
<proteinExistence type="predicted"/>
<dbReference type="RefSeq" id="WP_009205351.1">
    <property type="nucleotide sequence ID" value="NC_022357.1"/>
</dbReference>
<dbReference type="OrthoDB" id="8563960at2"/>
<evidence type="ECO:0000313" key="2">
    <source>
        <dbReference type="Proteomes" id="UP000015559"/>
    </source>
</evidence>
<name>S6AD44_SULDS</name>
<gene>
    <name evidence="1" type="ORF">SCD_n02345</name>
</gene>
<dbReference type="HOGENOM" id="CLU_2358615_0_0_4"/>
<organism evidence="1 2">
    <name type="scientific">Sulfuricella denitrificans (strain DSM 22764 / NBRC 105220 / skB26)</name>
    <dbReference type="NCBI Taxonomy" id="1163617"/>
    <lineage>
        <taxon>Bacteria</taxon>
        <taxon>Pseudomonadati</taxon>
        <taxon>Pseudomonadota</taxon>
        <taxon>Betaproteobacteria</taxon>
        <taxon>Nitrosomonadales</taxon>
        <taxon>Sulfuricellaceae</taxon>
        <taxon>Sulfuricella</taxon>
    </lineage>
</organism>
<reference evidence="1 2" key="1">
    <citation type="journal article" date="2012" name="Appl. Environ. Microbiol.">
        <title>Draft genome sequence of a psychrotolerant sulfur-oxidizing bacterium, Sulfuricella denitrificans skB26, and proteomic insights into cold adaptation.</title>
        <authorList>
            <person name="Watanabe T."/>
            <person name="Kojima H."/>
            <person name="Fukui M."/>
        </authorList>
    </citation>
    <scope>NUCLEOTIDE SEQUENCE [LARGE SCALE GENOMIC DNA]</scope>
    <source>
        <strain evidence="2">skB26</strain>
    </source>
</reference>
<dbReference type="EMBL" id="AP013066">
    <property type="protein sequence ID" value="BAN36153.1"/>
    <property type="molecule type" value="Genomic_DNA"/>
</dbReference>
<dbReference type="NCBIfam" id="TIGR04353">
    <property type="entry name" value="PqqD_rel_X"/>
    <property type="match status" value="1"/>
</dbReference>
<dbReference type="Proteomes" id="UP000015559">
    <property type="component" value="Chromosome"/>
</dbReference>
<dbReference type="STRING" id="1163617.SCD_n02345"/>
<accession>S6AD44</accession>
<sequence length="96" mass="10840">MRLNQKWQVAAENELLYHSWGDEFVVYNGATGDTHLLGLAAAQVLLKLQQAPADTVSLAEWIAPLQQIEPDDEFVFFIEQILTDFDSLGIIEHTQL</sequence>
<evidence type="ECO:0008006" key="3">
    <source>
        <dbReference type="Google" id="ProtNLM"/>
    </source>
</evidence>
<dbReference type="eggNOG" id="ENOG5033AV3">
    <property type="taxonomic scope" value="Bacteria"/>
</dbReference>
<evidence type="ECO:0000313" key="1">
    <source>
        <dbReference type="EMBL" id="BAN36153.1"/>
    </source>
</evidence>
<dbReference type="KEGG" id="sdr:SCD_n02345"/>
<dbReference type="AlphaFoldDB" id="S6AD44"/>